<proteinExistence type="predicted"/>
<dbReference type="PROSITE" id="PS50890">
    <property type="entry name" value="PUA"/>
    <property type="match status" value="1"/>
</dbReference>
<gene>
    <name evidence="2" type="ORF">E4635_00170</name>
</gene>
<protein>
    <submittedName>
        <fullName evidence="2">DUF1837 domain-containing protein</fullName>
    </submittedName>
</protein>
<dbReference type="Proteomes" id="UP000297407">
    <property type="component" value="Unassembled WGS sequence"/>
</dbReference>
<dbReference type="Pfam" id="PF08878">
    <property type="entry name" value="HamA"/>
    <property type="match status" value="1"/>
</dbReference>
<evidence type="ECO:0000259" key="1">
    <source>
        <dbReference type="Pfam" id="PF08878"/>
    </source>
</evidence>
<dbReference type="OrthoDB" id="6396828at2"/>
<organism evidence="2 3">
    <name type="scientific">Flavobacterium humi</name>
    <dbReference type="NCBI Taxonomy" id="2562683"/>
    <lineage>
        <taxon>Bacteria</taxon>
        <taxon>Pseudomonadati</taxon>
        <taxon>Bacteroidota</taxon>
        <taxon>Flavobacteriia</taxon>
        <taxon>Flavobacteriales</taxon>
        <taxon>Flavobacteriaceae</taxon>
        <taxon>Flavobacterium</taxon>
    </lineage>
</organism>
<dbReference type="AlphaFoldDB" id="A0A4Z0LBZ0"/>
<sequence length="312" mass="35767">MSTQWDKLIQIDRSWVDQQLDHHFKEVDKKINIKLYTVKISGTQILPDGLVEKLHEMLPDYIYSTKEIAKIGERKAALKANHFFGQKDPKADGKYGELLLFALVESVLGCKMVAHKLRSLSNFKDQVKGGDGVFLGDYQIFDGRVEAAYLIGESKIMGQYSTALNDALDSVNRFCGNSSSPEFRSTELIVAKEKLFLDDAMDIDELYDRLTPTSELYKSQIIVHPILIMYDDTTMKNCERDNSATRKDLEDSIQKGVAKNKEQIVNFIKSKVATYPEVAKVYVDFFLVPYNDVNKFRDTMYYHIHGITYPRE</sequence>
<comment type="caution">
    <text evidence="2">The sequence shown here is derived from an EMBL/GenBank/DDBJ whole genome shotgun (WGS) entry which is preliminary data.</text>
</comment>
<name>A0A4Z0LBZ0_9FLAO</name>
<keyword evidence="3" id="KW-1185">Reference proteome</keyword>
<feature type="domain" description="Anti-bacteriophage protein A/HamA C-terminal" evidence="1">
    <location>
        <begin position="19"/>
        <end position="302"/>
    </location>
</feature>
<accession>A0A4Z0LBZ0</accession>
<dbReference type="InterPro" id="IPR014976">
    <property type="entry name" value="AbpA_HamA_C"/>
</dbReference>
<evidence type="ECO:0000313" key="2">
    <source>
        <dbReference type="EMBL" id="TGD59387.1"/>
    </source>
</evidence>
<reference evidence="2 3" key="1">
    <citation type="submission" date="2019-04" db="EMBL/GenBank/DDBJ databases">
        <title>Flavobacterium sp. strain DS2-A Genome sequencing and assembly.</title>
        <authorList>
            <person name="Kim I."/>
        </authorList>
    </citation>
    <scope>NUCLEOTIDE SEQUENCE [LARGE SCALE GENOMIC DNA]</scope>
    <source>
        <strain evidence="2 3">DS2-A</strain>
    </source>
</reference>
<dbReference type="RefSeq" id="WP_135524593.1">
    <property type="nucleotide sequence ID" value="NZ_SRLH01000001.1"/>
</dbReference>
<dbReference type="EMBL" id="SRLH01000001">
    <property type="protein sequence ID" value="TGD59387.1"/>
    <property type="molecule type" value="Genomic_DNA"/>
</dbReference>
<evidence type="ECO:0000313" key="3">
    <source>
        <dbReference type="Proteomes" id="UP000297407"/>
    </source>
</evidence>